<feature type="binding site" evidence="10 13">
    <location>
        <begin position="372"/>
        <end position="379"/>
    </location>
    <ligand>
        <name>ATP</name>
        <dbReference type="ChEBI" id="CHEBI:30616"/>
    </ligand>
</feature>
<evidence type="ECO:0000259" key="17">
    <source>
        <dbReference type="PROSITE" id="PS51787"/>
    </source>
</evidence>
<dbReference type="Gene3D" id="3.40.50.300">
    <property type="entry name" value="P-loop containing nucleotide triphosphate hydrolases"/>
    <property type="match status" value="1"/>
</dbReference>
<dbReference type="RefSeq" id="WP_014448948.1">
    <property type="nucleotide sequence ID" value="NC_017094.1"/>
</dbReference>
<evidence type="ECO:0000256" key="11">
    <source>
        <dbReference type="PIRNR" id="PIRNR001174"/>
    </source>
</evidence>
<gene>
    <name evidence="10" type="primary">lon</name>
    <name evidence="18" type="ordered locus">LFE_0741</name>
</gene>
<dbReference type="InterPro" id="IPR014721">
    <property type="entry name" value="Ribsml_uS5_D2-typ_fold_subgr"/>
</dbReference>
<dbReference type="AlphaFoldDB" id="I0IMF7"/>
<comment type="induction">
    <text evidence="10">By heat shock.</text>
</comment>
<reference evidence="18 19" key="1">
    <citation type="journal article" date="2012" name="J. Bacteriol.">
        <title>Complete Genome Sequence of Leptospirillum ferrooxidans Strain C2-3, Isolated from a Fresh Volcanic Ash Deposit on the Island of Miyake, Japan.</title>
        <authorList>
            <person name="Fujimura R."/>
            <person name="Sato Y."/>
            <person name="Nishizawa T."/>
            <person name="Oshima K."/>
            <person name="Kim S.-W."/>
            <person name="Hattori M."/>
            <person name="Kamijo T."/>
            <person name="Ohta H."/>
        </authorList>
    </citation>
    <scope>NUCLEOTIDE SEQUENCE [LARGE SCALE GENOMIC DNA]</scope>
    <source>
        <strain evidence="18 19">C2-3</strain>
    </source>
</reference>
<dbReference type="STRING" id="1162668.LFE_0741"/>
<comment type="subunit">
    <text evidence="10 11">Homohexamer. Organized in a ring with a central cavity.</text>
</comment>
<evidence type="ECO:0000256" key="6">
    <source>
        <dbReference type="ARBA" id="ARBA00022825"/>
    </source>
</evidence>
<evidence type="ECO:0000256" key="10">
    <source>
        <dbReference type="HAMAP-Rule" id="MF_01973"/>
    </source>
</evidence>
<comment type="catalytic activity">
    <reaction evidence="9 10 11 14">
        <text>Hydrolysis of proteins in presence of ATP.</text>
        <dbReference type="EC" id="3.4.21.53"/>
    </reaction>
</comment>
<dbReference type="InterPro" id="IPR027065">
    <property type="entry name" value="Lon_Prtase"/>
</dbReference>
<dbReference type="PRINTS" id="PR00830">
    <property type="entry name" value="ENDOLAPTASE"/>
</dbReference>
<dbReference type="Pfam" id="PF05362">
    <property type="entry name" value="Lon_C"/>
    <property type="match status" value="1"/>
</dbReference>
<dbReference type="Gene3D" id="2.30.130.40">
    <property type="entry name" value="LON domain-like"/>
    <property type="match status" value="1"/>
</dbReference>
<dbReference type="Gene3D" id="3.30.230.10">
    <property type="match status" value="1"/>
</dbReference>
<dbReference type="eggNOG" id="COG0466">
    <property type="taxonomic scope" value="Bacteria"/>
</dbReference>
<accession>I0IMF7</accession>
<dbReference type="InterPro" id="IPR008269">
    <property type="entry name" value="Lon_proteolytic"/>
</dbReference>
<comment type="function">
    <text evidence="10">ATP-dependent serine protease that mediates the selective degradation of mutant and abnormal proteins as well as certain short-lived regulatory proteins. Required for cellular homeostasis and for survival from DNA damage and developmental changes induced by stress. Degrades polypeptides processively to yield small peptide fragments that are 5 to 10 amino acids long. Binds to DNA in a double-stranded, site-specific manner.</text>
</comment>
<dbReference type="InterPro" id="IPR003959">
    <property type="entry name" value="ATPase_AAA_core"/>
</dbReference>
<keyword evidence="4 10" id="KW-0547">Nucleotide-binding</keyword>
<dbReference type="CDD" id="cd19500">
    <property type="entry name" value="RecA-like_Lon"/>
    <property type="match status" value="1"/>
</dbReference>
<dbReference type="PIRSF" id="PIRSF001174">
    <property type="entry name" value="Lon_proteas"/>
    <property type="match status" value="1"/>
</dbReference>
<dbReference type="SMART" id="SM00382">
    <property type="entry name" value="AAA"/>
    <property type="match status" value="1"/>
</dbReference>
<evidence type="ECO:0000259" key="16">
    <source>
        <dbReference type="PROSITE" id="PS51786"/>
    </source>
</evidence>
<dbReference type="HAMAP" id="MF_01973">
    <property type="entry name" value="lon_bact"/>
    <property type="match status" value="1"/>
</dbReference>
<name>I0IMF7_LEPFC</name>
<dbReference type="PROSITE" id="PS51786">
    <property type="entry name" value="LON_PROTEOLYTIC"/>
    <property type="match status" value="1"/>
</dbReference>
<feature type="active site" evidence="10 12">
    <location>
        <position position="739"/>
    </location>
</feature>
<dbReference type="GO" id="GO:0004252">
    <property type="term" value="F:serine-type endopeptidase activity"/>
    <property type="evidence" value="ECO:0007669"/>
    <property type="project" value="UniProtKB-UniRule"/>
</dbReference>
<dbReference type="InterPro" id="IPR027417">
    <property type="entry name" value="P-loop_NTPase"/>
</dbReference>
<evidence type="ECO:0000256" key="12">
    <source>
        <dbReference type="PIRSR" id="PIRSR001174-1"/>
    </source>
</evidence>
<evidence type="ECO:0000256" key="13">
    <source>
        <dbReference type="PIRSR" id="PIRSR001174-2"/>
    </source>
</evidence>
<dbReference type="InterPro" id="IPR008268">
    <property type="entry name" value="Peptidase_S16_AS"/>
</dbReference>
<dbReference type="InterPro" id="IPR046336">
    <property type="entry name" value="Lon_prtase_N_sf"/>
</dbReference>
<dbReference type="PATRIC" id="fig|1162668.3.peg.872"/>
<dbReference type="SUPFAM" id="SSF54211">
    <property type="entry name" value="Ribosomal protein S5 domain 2-like"/>
    <property type="match status" value="1"/>
</dbReference>
<dbReference type="Gene3D" id="1.10.8.60">
    <property type="match status" value="1"/>
</dbReference>
<keyword evidence="8 10" id="KW-0346">Stress response</keyword>
<feature type="active site" evidence="10 12">
    <location>
        <position position="696"/>
    </location>
</feature>
<comment type="subcellular location">
    <subcellularLocation>
        <location evidence="1 10 11">Cytoplasm</location>
    </subcellularLocation>
</comment>
<evidence type="ECO:0000256" key="4">
    <source>
        <dbReference type="ARBA" id="ARBA00022741"/>
    </source>
</evidence>
<dbReference type="InterPro" id="IPR027543">
    <property type="entry name" value="Lon_bac"/>
</dbReference>
<keyword evidence="6 10" id="KW-0720">Serine protease</keyword>
<feature type="domain" description="Lon proteolytic" evidence="16">
    <location>
        <begin position="609"/>
        <end position="790"/>
    </location>
</feature>
<dbReference type="InterPro" id="IPR003111">
    <property type="entry name" value="Lon_prtase_N"/>
</dbReference>
<dbReference type="Pfam" id="PF22667">
    <property type="entry name" value="Lon_lid"/>
    <property type="match status" value="1"/>
</dbReference>
<dbReference type="GO" id="GO:0043565">
    <property type="term" value="F:sequence-specific DNA binding"/>
    <property type="evidence" value="ECO:0007669"/>
    <property type="project" value="UniProtKB-UniRule"/>
</dbReference>
<dbReference type="GO" id="GO:0005737">
    <property type="term" value="C:cytoplasm"/>
    <property type="evidence" value="ECO:0007669"/>
    <property type="project" value="UniProtKB-SubCell"/>
</dbReference>
<dbReference type="InterPro" id="IPR020568">
    <property type="entry name" value="Ribosomal_Su5_D2-typ_SF"/>
</dbReference>
<keyword evidence="3 10" id="KW-0645">Protease</keyword>
<evidence type="ECO:0000256" key="14">
    <source>
        <dbReference type="PROSITE-ProRule" id="PRU01122"/>
    </source>
</evidence>
<keyword evidence="19" id="KW-1185">Reference proteome</keyword>
<organism evidence="18 19">
    <name type="scientific">Leptospirillum ferrooxidans (strain C2-3)</name>
    <dbReference type="NCBI Taxonomy" id="1162668"/>
    <lineage>
        <taxon>Bacteria</taxon>
        <taxon>Pseudomonadati</taxon>
        <taxon>Nitrospirota</taxon>
        <taxon>Nitrospiria</taxon>
        <taxon>Nitrospirales</taxon>
        <taxon>Nitrospiraceae</taxon>
        <taxon>Leptospirillum</taxon>
    </lineage>
</organism>
<dbReference type="HOGENOM" id="CLU_004109_4_3_0"/>
<dbReference type="KEGG" id="lfc:LFE_0741"/>
<dbReference type="OrthoDB" id="9803599at2"/>
<dbReference type="EMBL" id="AP012342">
    <property type="protein sequence ID" value="BAM06456.1"/>
    <property type="molecule type" value="Genomic_DNA"/>
</dbReference>
<evidence type="ECO:0000256" key="5">
    <source>
        <dbReference type="ARBA" id="ARBA00022801"/>
    </source>
</evidence>
<dbReference type="GO" id="GO:0005524">
    <property type="term" value="F:ATP binding"/>
    <property type="evidence" value="ECO:0007669"/>
    <property type="project" value="UniProtKB-UniRule"/>
</dbReference>
<evidence type="ECO:0000256" key="7">
    <source>
        <dbReference type="ARBA" id="ARBA00022840"/>
    </source>
</evidence>
<comment type="similarity">
    <text evidence="10 11 14 15">Belongs to the peptidase S16 family.</text>
</comment>
<dbReference type="Proteomes" id="UP000007382">
    <property type="component" value="Chromosome"/>
</dbReference>
<evidence type="ECO:0000256" key="3">
    <source>
        <dbReference type="ARBA" id="ARBA00022670"/>
    </source>
</evidence>
<dbReference type="NCBIfam" id="TIGR00763">
    <property type="entry name" value="lon"/>
    <property type="match status" value="1"/>
</dbReference>
<dbReference type="SUPFAM" id="SSF88697">
    <property type="entry name" value="PUA domain-like"/>
    <property type="match status" value="1"/>
</dbReference>
<evidence type="ECO:0000256" key="8">
    <source>
        <dbReference type="ARBA" id="ARBA00023016"/>
    </source>
</evidence>
<dbReference type="EC" id="3.4.21.53" evidence="10 11"/>
<dbReference type="FunFam" id="3.40.50.300:FF:000021">
    <property type="entry name" value="Lon protease homolog"/>
    <property type="match status" value="1"/>
</dbReference>
<dbReference type="GO" id="GO:0034605">
    <property type="term" value="P:cellular response to heat"/>
    <property type="evidence" value="ECO:0007669"/>
    <property type="project" value="UniProtKB-UniRule"/>
</dbReference>
<evidence type="ECO:0000313" key="18">
    <source>
        <dbReference type="EMBL" id="BAM06456.1"/>
    </source>
</evidence>
<protein>
    <recommendedName>
        <fullName evidence="10 11">Lon protease</fullName>
        <ecNumber evidence="10 11">3.4.21.53</ecNumber>
    </recommendedName>
    <alternativeName>
        <fullName evidence="10">ATP-dependent protease La</fullName>
    </alternativeName>
</protein>
<dbReference type="PROSITE" id="PS01046">
    <property type="entry name" value="LON_SER"/>
    <property type="match status" value="1"/>
</dbReference>
<evidence type="ECO:0000256" key="2">
    <source>
        <dbReference type="ARBA" id="ARBA00022490"/>
    </source>
</evidence>
<feature type="domain" description="Lon N-terminal" evidence="17">
    <location>
        <begin position="12"/>
        <end position="218"/>
    </location>
</feature>
<keyword evidence="2 10" id="KW-0963">Cytoplasm</keyword>
<dbReference type="SUPFAM" id="SSF52540">
    <property type="entry name" value="P-loop containing nucleoside triphosphate hydrolases"/>
    <property type="match status" value="1"/>
</dbReference>
<dbReference type="PROSITE" id="PS51787">
    <property type="entry name" value="LON_N"/>
    <property type="match status" value="1"/>
</dbReference>
<dbReference type="Gene3D" id="1.20.5.5270">
    <property type="match status" value="1"/>
</dbReference>
<reference evidence="19" key="2">
    <citation type="submission" date="2012-03" db="EMBL/GenBank/DDBJ databases">
        <title>The complete genome sequence of the pioneer microbe on fresh volcanic deposit, Leptospirillum ferrooxidans strain C2-3.</title>
        <authorList>
            <person name="Fujimura R."/>
            <person name="Sato Y."/>
            <person name="Nishizawa T."/>
            <person name="Nanba K."/>
            <person name="Oshima K."/>
            <person name="Hattori M."/>
            <person name="Kamijo T."/>
            <person name="Ohta H."/>
        </authorList>
    </citation>
    <scope>NUCLEOTIDE SEQUENCE [LARGE SCALE GENOMIC DNA]</scope>
    <source>
        <strain evidence="19">C2-3</strain>
    </source>
</reference>
<dbReference type="InterPro" id="IPR003593">
    <property type="entry name" value="AAA+_ATPase"/>
</dbReference>
<dbReference type="InterPro" id="IPR004815">
    <property type="entry name" value="Lon_bac/euk-typ"/>
</dbReference>
<dbReference type="SMART" id="SM00464">
    <property type="entry name" value="LON"/>
    <property type="match status" value="1"/>
</dbReference>
<evidence type="ECO:0000313" key="19">
    <source>
        <dbReference type="Proteomes" id="UP000007382"/>
    </source>
</evidence>
<dbReference type="Gene3D" id="1.20.58.1480">
    <property type="match status" value="1"/>
</dbReference>
<evidence type="ECO:0000256" key="15">
    <source>
        <dbReference type="RuleBase" id="RU000591"/>
    </source>
</evidence>
<dbReference type="GO" id="GO:0006515">
    <property type="term" value="P:protein quality control for misfolded or incompletely synthesized proteins"/>
    <property type="evidence" value="ECO:0007669"/>
    <property type="project" value="UniProtKB-UniRule"/>
</dbReference>
<dbReference type="InterPro" id="IPR015947">
    <property type="entry name" value="PUA-like_sf"/>
</dbReference>
<keyword evidence="5 10" id="KW-0378">Hydrolase</keyword>
<evidence type="ECO:0000256" key="1">
    <source>
        <dbReference type="ARBA" id="ARBA00004496"/>
    </source>
</evidence>
<proteinExistence type="evidence at transcript level"/>
<evidence type="ECO:0000256" key="9">
    <source>
        <dbReference type="ARBA" id="ARBA00050665"/>
    </source>
</evidence>
<sequence>MVEEQVRTPGESPLVVLQDSVVFPHILTSLAFHHPMDLAAIDEAMNREPKTLVCVTARNSGKEESASLETVSPELPVKLENLHEVGTMVLIHKLLRIPAGGVAIMVQGIRRVKIDEIVQTDPVVRVRVHPDPESPDRSVETEALMRLILGQVKQLAELAPYLPDEFETMALNIDNPHHLAYLVVTFLKLPVEDRQKILEIDSSEAKLTNLSTHLEREIELLELGGKIKSKIQDDVQKSQRDFFLREQVRAIQKELGDGEEGDEDIVRYREKIAKSQLPPEVLREVNRELDRLVRFGNGQSQESGVIRTYLDVVLDLPWARHSTEPFSIEKAQKILDEDHYGIEKVKDRILDELAVHLRAKGKNRGPVLCFIGPPGVGKTTLGQSIARAMGRSFVRVSLGGVRDDSEIRGHRRTYVGAMPGRIIQGMRKAGTHNPVFMLDEIDKLGSDQRGDPASALLEVLDSSQNKDFRDHYLDLPFDLSEVFFIATANVFQTIPPPLLDRMEIIRLAGYTWEEKRHIARQYLIPRVMKELGIDPFEFRLDDPALVRLIREFTREAGVRTLDRKIATLLRKVVRVRSEMSRKRKVIITPKSISTYLGNEYVEPEHLLDKAAPGVVTGLAWTPNGGDVLFIETLAIEGSKGFILTGHLGDVMKESARTAFSVVQSRIAKLGIEQNFFSKNEIHVHVPGGAIPKDGPSAGITIAVAIVSLVTGIPVPETLAMTGEIALSGRVLPVGGVKEKLIGAREAGIKRVFIPEKNAKDLLEIPEEVKKDLTIVLVSHIDDIFDECFSIKKRKKPVLSKVGKKFS</sequence>
<dbReference type="GO" id="GO:0016887">
    <property type="term" value="F:ATP hydrolysis activity"/>
    <property type="evidence" value="ECO:0007669"/>
    <property type="project" value="UniProtKB-UniRule"/>
</dbReference>
<dbReference type="Pfam" id="PF00004">
    <property type="entry name" value="AAA"/>
    <property type="match status" value="1"/>
</dbReference>
<dbReference type="Pfam" id="PF02190">
    <property type="entry name" value="LON_substr_bdg"/>
    <property type="match status" value="1"/>
</dbReference>
<dbReference type="GO" id="GO:0004176">
    <property type="term" value="F:ATP-dependent peptidase activity"/>
    <property type="evidence" value="ECO:0007669"/>
    <property type="project" value="UniProtKB-UniRule"/>
</dbReference>
<keyword evidence="7 10" id="KW-0067">ATP-binding</keyword>
<dbReference type="PANTHER" id="PTHR10046">
    <property type="entry name" value="ATP DEPENDENT LON PROTEASE FAMILY MEMBER"/>
    <property type="match status" value="1"/>
</dbReference>
<dbReference type="InterPro" id="IPR054594">
    <property type="entry name" value="Lon_lid"/>
</dbReference>